<dbReference type="InterPro" id="IPR005079">
    <property type="entry name" value="Peptidase_C45_hydrolase"/>
</dbReference>
<keyword evidence="3" id="KW-1185">Reference proteome</keyword>
<evidence type="ECO:0000313" key="2">
    <source>
        <dbReference type="EMBL" id="GAA4074650.1"/>
    </source>
</evidence>
<organism evidence="2 3">
    <name type="scientific">Amphibacillus indicireducens</name>
    <dbReference type="NCBI Taxonomy" id="1076330"/>
    <lineage>
        <taxon>Bacteria</taxon>
        <taxon>Bacillati</taxon>
        <taxon>Bacillota</taxon>
        <taxon>Bacilli</taxon>
        <taxon>Bacillales</taxon>
        <taxon>Bacillaceae</taxon>
        <taxon>Amphibacillus</taxon>
    </lineage>
</organism>
<sequence>MSFLSAKVRKEENRYQSDESIERLNRIKAQWRPSLSTRQAYQLFNDREQGIFSDRYSVWSGTLHTSYYQPETLVALYGVGANQLPVRINLQQFLNGETIRIKRVTGELKADTPFINQRQIKKID</sequence>
<name>A0ABP7VVC3_9BACI</name>
<evidence type="ECO:0000259" key="1">
    <source>
        <dbReference type="Pfam" id="PF03417"/>
    </source>
</evidence>
<comment type="caution">
    <text evidence="2">The sequence shown here is derived from an EMBL/GenBank/DDBJ whole genome shotgun (WGS) entry which is preliminary data.</text>
</comment>
<reference evidence="3" key="1">
    <citation type="journal article" date="2019" name="Int. J. Syst. Evol. Microbiol.">
        <title>The Global Catalogue of Microorganisms (GCM) 10K type strain sequencing project: providing services to taxonomists for standard genome sequencing and annotation.</title>
        <authorList>
            <consortium name="The Broad Institute Genomics Platform"/>
            <consortium name="The Broad Institute Genome Sequencing Center for Infectious Disease"/>
            <person name="Wu L."/>
            <person name="Ma J."/>
        </authorList>
    </citation>
    <scope>NUCLEOTIDE SEQUENCE [LARGE SCALE GENOMIC DNA]</scope>
    <source>
        <strain evidence="3">JCM 17250</strain>
    </source>
</reference>
<gene>
    <name evidence="2" type="ORF">GCM10022410_19590</name>
</gene>
<dbReference type="Proteomes" id="UP001501734">
    <property type="component" value="Unassembled WGS sequence"/>
</dbReference>
<protein>
    <recommendedName>
        <fullName evidence="1">Peptidase C45 hydrolase domain-containing protein</fullName>
    </recommendedName>
</protein>
<proteinExistence type="predicted"/>
<dbReference type="Pfam" id="PF03417">
    <property type="entry name" value="AAT"/>
    <property type="match status" value="1"/>
</dbReference>
<dbReference type="RefSeq" id="WP_344912693.1">
    <property type="nucleotide sequence ID" value="NZ_BAABDL010000110.1"/>
</dbReference>
<evidence type="ECO:0000313" key="3">
    <source>
        <dbReference type="Proteomes" id="UP001501734"/>
    </source>
</evidence>
<dbReference type="EMBL" id="BAABDL010000110">
    <property type="protein sequence ID" value="GAA4074650.1"/>
    <property type="molecule type" value="Genomic_DNA"/>
</dbReference>
<feature type="domain" description="Peptidase C45 hydrolase" evidence="1">
    <location>
        <begin position="10"/>
        <end position="81"/>
    </location>
</feature>
<accession>A0ABP7VVC3</accession>